<evidence type="ECO:0000313" key="3">
    <source>
        <dbReference type="EMBL" id="GFH32379.1"/>
    </source>
</evidence>
<dbReference type="PROSITE" id="PS51645">
    <property type="entry name" value="PHR_CRY_ALPHA_BETA"/>
    <property type="match status" value="1"/>
</dbReference>
<dbReference type="EMBL" id="BLLF01006578">
    <property type="protein sequence ID" value="GFH32379.1"/>
    <property type="molecule type" value="Genomic_DNA"/>
</dbReference>
<organism evidence="3 4">
    <name type="scientific">Haematococcus lacustris</name>
    <name type="common">Green alga</name>
    <name type="synonym">Haematococcus pluvialis</name>
    <dbReference type="NCBI Taxonomy" id="44745"/>
    <lineage>
        <taxon>Eukaryota</taxon>
        <taxon>Viridiplantae</taxon>
        <taxon>Chlorophyta</taxon>
        <taxon>core chlorophytes</taxon>
        <taxon>Chlorophyceae</taxon>
        <taxon>CS clade</taxon>
        <taxon>Chlamydomonadales</taxon>
        <taxon>Haematococcaceae</taxon>
        <taxon>Haematococcus</taxon>
    </lineage>
</organism>
<accession>A0A6A0AHD5</accession>
<dbReference type="SUPFAM" id="SSF52425">
    <property type="entry name" value="Cryptochrome/photolyase, N-terminal domain"/>
    <property type="match status" value="1"/>
</dbReference>
<dbReference type="AlphaFoldDB" id="A0A6A0AHD5"/>
<sequence length="175" mass="17217">MQVASRKYARVPSRCVTLVSDVCPRIRGTRGARCQRASASLPLSQLAVDKGPVLLWFKSDLRTDDHEGLAALVRAPAVLPVFVLDPHQLEPLTFLPAGPEVAGSSAGSGQRAVGGAGALGGGAADPGGGAGGEGGGDGRGGGGAAGCPRSSCGGEAGTGRGHSIPLVGLHLEPGP</sequence>
<evidence type="ECO:0000259" key="2">
    <source>
        <dbReference type="PROSITE" id="PS51645"/>
    </source>
</evidence>
<keyword evidence="4" id="KW-1185">Reference proteome</keyword>
<evidence type="ECO:0000313" key="4">
    <source>
        <dbReference type="Proteomes" id="UP000485058"/>
    </source>
</evidence>
<feature type="domain" description="Photolyase/cryptochrome alpha/beta" evidence="2">
    <location>
        <begin position="51"/>
        <end position="175"/>
    </location>
</feature>
<feature type="region of interest" description="Disordered" evidence="1">
    <location>
        <begin position="100"/>
        <end position="119"/>
    </location>
</feature>
<proteinExistence type="predicted"/>
<feature type="non-terminal residue" evidence="3">
    <location>
        <position position="175"/>
    </location>
</feature>
<name>A0A6A0AHD5_HAELA</name>
<evidence type="ECO:0000256" key="1">
    <source>
        <dbReference type="SAM" id="MobiDB-lite"/>
    </source>
</evidence>
<comment type="caution">
    <text evidence="3">The sequence shown here is derived from an EMBL/GenBank/DDBJ whole genome shotgun (WGS) entry which is preliminary data.</text>
</comment>
<dbReference type="Gene3D" id="3.40.50.620">
    <property type="entry name" value="HUPs"/>
    <property type="match status" value="1"/>
</dbReference>
<dbReference type="GO" id="GO:0016829">
    <property type="term" value="F:lyase activity"/>
    <property type="evidence" value="ECO:0007669"/>
    <property type="project" value="UniProtKB-KW"/>
</dbReference>
<dbReference type="InterPro" id="IPR014729">
    <property type="entry name" value="Rossmann-like_a/b/a_fold"/>
</dbReference>
<dbReference type="Pfam" id="PF00875">
    <property type="entry name" value="DNA_photolyase"/>
    <property type="match status" value="1"/>
</dbReference>
<gene>
    <name evidence="3" type="ORF">HaLaN_31589</name>
</gene>
<feature type="region of interest" description="Disordered" evidence="1">
    <location>
        <begin position="124"/>
        <end position="175"/>
    </location>
</feature>
<dbReference type="Proteomes" id="UP000485058">
    <property type="component" value="Unassembled WGS sequence"/>
</dbReference>
<keyword evidence="3" id="KW-0456">Lyase</keyword>
<reference evidence="3 4" key="1">
    <citation type="submission" date="2020-02" db="EMBL/GenBank/DDBJ databases">
        <title>Draft genome sequence of Haematococcus lacustris strain NIES-144.</title>
        <authorList>
            <person name="Morimoto D."/>
            <person name="Nakagawa S."/>
            <person name="Yoshida T."/>
            <person name="Sawayama S."/>
        </authorList>
    </citation>
    <scope>NUCLEOTIDE SEQUENCE [LARGE SCALE GENOMIC DNA]</scope>
    <source>
        <strain evidence="3 4">NIES-144</strain>
    </source>
</reference>
<dbReference type="InterPro" id="IPR036155">
    <property type="entry name" value="Crypto/Photolyase_N_sf"/>
</dbReference>
<protein>
    <submittedName>
        <fullName evidence="3">Photolyase/cryptochrome alpha/beta domain-containing protein</fullName>
    </submittedName>
</protein>
<dbReference type="InterPro" id="IPR006050">
    <property type="entry name" value="DNA_photolyase_N"/>
</dbReference>
<feature type="compositionally biased region" description="Gly residues" evidence="1">
    <location>
        <begin position="124"/>
        <end position="145"/>
    </location>
</feature>